<dbReference type="GO" id="GO:0005886">
    <property type="term" value="C:plasma membrane"/>
    <property type="evidence" value="ECO:0007669"/>
    <property type="project" value="UniProtKB-SubCell"/>
</dbReference>
<evidence type="ECO:0000313" key="15">
    <source>
        <dbReference type="EMBL" id="ROT70442.1"/>
    </source>
</evidence>
<evidence type="ECO:0000313" key="16">
    <source>
        <dbReference type="Proteomes" id="UP000283509"/>
    </source>
</evidence>
<keyword evidence="10" id="KW-1071">Ligand-gated ion channel</keyword>
<keyword evidence="13" id="KW-0732">Signal</keyword>
<dbReference type="SMART" id="SM00918">
    <property type="entry name" value="Lig_chan-Glu_bd"/>
    <property type="match status" value="1"/>
</dbReference>
<keyword evidence="4 12" id="KW-0812">Transmembrane</keyword>
<feature type="transmembrane region" description="Helical" evidence="12">
    <location>
        <begin position="345"/>
        <end position="363"/>
    </location>
</feature>
<evidence type="ECO:0000256" key="7">
    <source>
        <dbReference type="ARBA" id="ARBA00023136"/>
    </source>
</evidence>
<dbReference type="Pfam" id="PF10613">
    <property type="entry name" value="Lig_chan-Glu_bd"/>
    <property type="match status" value="1"/>
</dbReference>
<protein>
    <submittedName>
        <fullName evidence="15">Variant Ionotropic Glutamate Receptor</fullName>
    </submittedName>
</protein>
<evidence type="ECO:0000256" key="3">
    <source>
        <dbReference type="ARBA" id="ARBA00022475"/>
    </source>
</evidence>
<dbReference type="InterPro" id="IPR019594">
    <property type="entry name" value="Glu/Gly-bd"/>
</dbReference>
<feature type="signal peptide" evidence="13">
    <location>
        <begin position="1"/>
        <end position="24"/>
    </location>
</feature>
<dbReference type="InterPro" id="IPR052192">
    <property type="entry name" value="Insect_Ionotropic_Sensory_Rcpt"/>
</dbReference>
<dbReference type="SUPFAM" id="SSF53850">
    <property type="entry name" value="Periplasmic binding protein-like II"/>
    <property type="match status" value="1"/>
</dbReference>
<evidence type="ECO:0000256" key="5">
    <source>
        <dbReference type="ARBA" id="ARBA00022989"/>
    </source>
</evidence>
<comment type="subcellular location">
    <subcellularLocation>
        <location evidence="1">Cell membrane</location>
        <topology evidence="1">Multi-pass membrane protein</topology>
    </subcellularLocation>
</comment>
<dbReference type="EMBL" id="QCYY01002425">
    <property type="protein sequence ID" value="ROT70442.1"/>
    <property type="molecule type" value="Genomic_DNA"/>
</dbReference>
<dbReference type="Gene3D" id="1.10.287.70">
    <property type="match status" value="1"/>
</dbReference>
<keyword evidence="8 15" id="KW-0675">Receptor</keyword>
<comment type="caution">
    <text evidence="15">The sequence shown here is derived from an EMBL/GenBank/DDBJ whole genome shotgun (WGS) entry which is preliminary data.</text>
</comment>
<keyword evidence="9" id="KW-0325">Glycoprotein</keyword>
<dbReference type="GO" id="GO:0015276">
    <property type="term" value="F:ligand-gated monoatomic ion channel activity"/>
    <property type="evidence" value="ECO:0007669"/>
    <property type="project" value="InterPro"/>
</dbReference>
<evidence type="ECO:0000256" key="8">
    <source>
        <dbReference type="ARBA" id="ARBA00023170"/>
    </source>
</evidence>
<feature type="chain" id="PRO_5018644643" evidence="13">
    <location>
        <begin position="25"/>
        <end position="416"/>
    </location>
</feature>
<keyword evidence="5 12" id="KW-1133">Transmembrane helix</keyword>
<keyword evidence="3" id="KW-1003">Cell membrane</keyword>
<keyword evidence="2" id="KW-0813">Transport</keyword>
<dbReference type="PANTHER" id="PTHR42643:SF24">
    <property type="entry name" value="IONOTROPIC RECEPTOR 60A"/>
    <property type="match status" value="1"/>
</dbReference>
<evidence type="ECO:0000256" key="11">
    <source>
        <dbReference type="ARBA" id="ARBA00023303"/>
    </source>
</evidence>
<feature type="domain" description="Ionotropic glutamate receptor L-glutamate and glycine-binding" evidence="14">
    <location>
        <begin position="239"/>
        <end position="291"/>
    </location>
</feature>
<sequence>MWRCALGSLCIVGVLVCIPSAVRSQSTSADRHRDADLQDVDVLVTQIVEEHLAGCYLVFVTTDDENPVFTSVFRSLLNNYEAGVVLDLRTARVGKNSDLLTELKAGDDKFACRVFIVVLGAGSDVSQPLNLLEDLNLFLWPYTRVLFVGSNGQVQDTLKDDALRNTSRLVKCYLRCLFCNGGEVGVTLLDEWSKDGGFLKKEELFPDQFRDMMGHQFKIVTLDWFPIMDFKRDSDEATSTVTPKDSVDVRMLESFASTLNFTYEMRVPWDNQWGTSTPTGNWTGVVGTLQHHKADFSMVLSWMWGRRQVVDYTRIYLSEPIVMIMSKPRPLPQYLALIRPMSGEVWVAVFISSVSAGVILWILQRSWASFSGNSGLSLSTSILYTWSILFEEPPPHIPTNISGETCTFFSNLTTFI</sequence>
<dbReference type="AlphaFoldDB" id="A0A3R7PFV5"/>
<evidence type="ECO:0000256" key="12">
    <source>
        <dbReference type="SAM" id="Phobius"/>
    </source>
</evidence>
<keyword evidence="6" id="KW-0406">Ion transport</keyword>
<evidence type="ECO:0000256" key="6">
    <source>
        <dbReference type="ARBA" id="ARBA00023065"/>
    </source>
</evidence>
<evidence type="ECO:0000256" key="2">
    <source>
        <dbReference type="ARBA" id="ARBA00022448"/>
    </source>
</evidence>
<keyword evidence="7 12" id="KW-0472">Membrane</keyword>
<organism evidence="15 16">
    <name type="scientific">Penaeus vannamei</name>
    <name type="common">Whiteleg shrimp</name>
    <name type="synonym">Litopenaeus vannamei</name>
    <dbReference type="NCBI Taxonomy" id="6689"/>
    <lineage>
        <taxon>Eukaryota</taxon>
        <taxon>Metazoa</taxon>
        <taxon>Ecdysozoa</taxon>
        <taxon>Arthropoda</taxon>
        <taxon>Crustacea</taxon>
        <taxon>Multicrustacea</taxon>
        <taxon>Malacostraca</taxon>
        <taxon>Eumalacostraca</taxon>
        <taxon>Eucarida</taxon>
        <taxon>Decapoda</taxon>
        <taxon>Dendrobranchiata</taxon>
        <taxon>Penaeoidea</taxon>
        <taxon>Penaeidae</taxon>
        <taxon>Penaeus</taxon>
    </lineage>
</organism>
<evidence type="ECO:0000256" key="10">
    <source>
        <dbReference type="ARBA" id="ARBA00023286"/>
    </source>
</evidence>
<gene>
    <name evidence="15" type="ORF">C7M84_011271</name>
</gene>
<evidence type="ECO:0000256" key="4">
    <source>
        <dbReference type="ARBA" id="ARBA00022692"/>
    </source>
</evidence>
<proteinExistence type="predicted"/>
<dbReference type="PANTHER" id="PTHR42643">
    <property type="entry name" value="IONOTROPIC RECEPTOR 20A-RELATED"/>
    <property type="match status" value="1"/>
</dbReference>
<reference evidence="15 16" key="2">
    <citation type="submission" date="2019-01" db="EMBL/GenBank/DDBJ databases">
        <title>The decoding of complex shrimp genome reveals the adaptation for benthos swimmer, frequently molting mechanism and breeding impact on genome.</title>
        <authorList>
            <person name="Sun Y."/>
            <person name="Gao Y."/>
            <person name="Yu Y."/>
        </authorList>
    </citation>
    <scope>NUCLEOTIDE SEQUENCE [LARGE SCALE GENOMIC DNA]</scope>
    <source>
        <tissue evidence="15">Muscle</tissue>
    </source>
</reference>
<dbReference type="Gene3D" id="3.40.190.10">
    <property type="entry name" value="Periplasmic binding protein-like II"/>
    <property type="match status" value="1"/>
</dbReference>
<reference evidence="15 16" key="1">
    <citation type="submission" date="2018-04" db="EMBL/GenBank/DDBJ databases">
        <authorList>
            <person name="Zhang X."/>
            <person name="Yuan J."/>
            <person name="Li F."/>
            <person name="Xiang J."/>
        </authorList>
    </citation>
    <scope>NUCLEOTIDE SEQUENCE [LARGE SCALE GENOMIC DNA]</scope>
    <source>
        <tissue evidence="15">Muscle</tissue>
    </source>
</reference>
<evidence type="ECO:0000256" key="13">
    <source>
        <dbReference type="SAM" id="SignalP"/>
    </source>
</evidence>
<dbReference type="Proteomes" id="UP000283509">
    <property type="component" value="Unassembled WGS sequence"/>
</dbReference>
<name>A0A3R7PFV5_PENVA</name>
<accession>A0A3R7PFV5</accession>
<evidence type="ECO:0000256" key="1">
    <source>
        <dbReference type="ARBA" id="ARBA00004651"/>
    </source>
</evidence>
<evidence type="ECO:0000259" key="14">
    <source>
        <dbReference type="SMART" id="SM00918"/>
    </source>
</evidence>
<evidence type="ECO:0000256" key="9">
    <source>
        <dbReference type="ARBA" id="ARBA00023180"/>
    </source>
</evidence>
<keyword evidence="16" id="KW-1185">Reference proteome</keyword>
<dbReference type="OrthoDB" id="6373363at2759"/>
<keyword evidence="11" id="KW-0407">Ion channel</keyword>